<dbReference type="SMART" id="SM00471">
    <property type="entry name" value="HDc"/>
    <property type="match status" value="1"/>
</dbReference>
<dbReference type="GO" id="GO:0046872">
    <property type="term" value="F:metal ion binding"/>
    <property type="evidence" value="ECO:0007669"/>
    <property type="project" value="UniProtKB-KW"/>
</dbReference>
<dbReference type="AlphaFoldDB" id="A0A1G4HY98"/>
<evidence type="ECO:0000256" key="1">
    <source>
        <dbReference type="ARBA" id="ARBA00022723"/>
    </source>
</evidence>
<keyword evidence="7" id="KW-0175">Coiled coil</keyword>
<dbReference type="InterPro" id="IPR023174">
    <property type="entry name" value="PDEase_CS"/>
</dbReference>
<dbReference type="CDD" id="cd00077">
    <property type="entry name" value="HDc"/>
    <property type="match status" value="1"/>
</dbReference>
<evidence type="ECO:0000313" key="10">
    <source>
        <dbReference type="Proteomes" id="UP000195570"/>
    </source>
</evidence>
<organism evidence="9 10">
    <name type="scientific">Trypanosoma equiperdum</name>
    <dbReference type="NCBI Taxonomy" id="5694"/>
    <lineage>
        <taxon>Eukaryota</taxon>
        <taxon>Discoba</taxon>
        <taxon>Euglenozoa</taxon>
        <taxon>Kinetoplastea</taxon>
        <taxon>Metakinetoplastina</taxon>
        <taxon>Trypanosomatida</taxon>
        <taxon>Trypanosomatidae</taxon>
        <taxon>Trypanosoma</taxon>
    </lineage>
</organism>
<feature type="binding site" evidence="4">
    <location>
        <position position="575"/>
    </location>
    <ligand>
        <name>AMP</name>
        <dbReference type="ChEBI" id="CHEBI:456215"/>
    </ligand>
</feature>
<name>A0A1G4HY98_TRYEQ</name>
<dbReference type="VEuPathDB" id="TriTrypDB:TEOVI_000511900"/>
<comment type="cofactor">
    <cofactor evidence="6">
        <name>a divalent metal cation</name>
        <dbReference type="ChEBI" id="CHEBI:60240"/>
    </cofactor>
    <text evidence="6">Binds 2 divalent metal cations per subunit. Site 1 may preferentially bind zinc ions, while site 2 has a preference for magnesium and/or manganese ions.</text>
</comment>
<gene>
    <name evidence="9" type="ORF">TEOVI_000511900</name>
</gene>
<feature type="binding site" evidence="5">
    <location>
        <position position="414"/>
    </location>
    <ligand>
        <name>Zn(2+)</name>
        <dbReference type="ChEBI" id="CHEBI:29105"/>
        <label>2</label>
    </ligand>
</feature>
<feature type="active site" description="Proton donor" evidence="3">
    <location>
        <position position="371"/>
    </location>
</feature>
<comment type="similarity">
    <text evidence="6">Belongs to the cyclic nucleotide phosphodiesterase family.</text>
</comment>
<feature type="binding site" evidence="5">
    <location>
        <position position="414"/>
    </location>
    <ligand>
        <name>Zn(2+)</name>
        <dbReference type="ChEBI" id="CHEBI:29105"/>
        <label>1</label>
    </ligand>
</feature>
<dbReference type="Gene3D" id="1.10.1300.10">
    <property type="entry name" value="3'5'-cyclic nucleotide phosphodiesterase, catalytic domain"/>
    <property type="match status" value="1"/>
</dbReference>
<feature type="binding site" evidence="4">
    <location>
        <position position="414"/>
    </location>
    <ligand>
        <name>AMP</name>
        <dbReference type="ChEBI" id="CHEBI:456215"/>
    </ligand>
</feature>
<comment type="caution">
    <text evidence="9">The sequence shown here is derived from an EMBL/GenBank/DDBJ whole genome shotgun (WGS) entry which is preliminary data.</text>
</comment>
<feature type="binding site" evidence="5">
    <location>
        <position position="375"/>
    </location>
    <ligand>
        <name>Zn(2+)</name>
        <dbReference type="ChEBI" id="CHEBI:29105"/>
        <label>1</label>
    </ligand>
</feature>
<dbReference type="RefSeq" id="XP_067076031.1">
    <property type="nucleotide sequence ID" value="XM_067219930.1"/>
</dbReference>
<evidence type="ECO:0000256" key="6">
    <source>
        <dbReference type="RuleBase" id="RU363067"/>
    </source>
</evidence>
<dbReference type="Proteomes" id="UP000195570">
    <property type="component" value="Unassembled WGS sequence"/>
</dbReference>
<dbReference type="PROSITE" id="PS00126">
    <property type="entry name" value="PDEASE_I_1"/>
    <property type="match status" value="1"/>
</dbReference>
<dbReference type="Pfam" id="PF00233">
    <property type="entry name" value="PDEase_I"/>
    <property type="match status" value="1"/>
</dbReference>
<feature type="coiled-coil region" evidence="7">
    <location>
        <begin position="143"/>
        <end position="170"/>
    </location>
</feature>
<feature type="binding site" evidence="5">
    <location>
        <position position="413"/>
    </location>
    <ligand>
        <name>Zn(2+)</name>
        <dbReference type="ChEBI" id="CHEBI:29105"/>
        <label>1</label>
    </ligand>
</feature>
<evidence type="ECO:0000259" key="8">
    <source>
        <dbReference type="PROSITE" id="PS51845"/>
    </source>
</evidence>
<accession>A0A1G4HY98</accession>
<evidence type="ECO:0000256" key="4">
    <source>
        <dbReference type="PIRSR" id="PIRSR623088-2"/>
    </source>
</evidence>
<feature type="binding site" evidence="4">
    <location>
        <begin position="371"/>
        <end position="375"/>
    </location>
    <ligand>
        <name>AMP</name>
        <dbReference type="ChEBI" id="CHEBI:456215"/>
    </ligand>
</feature>
<reference evidence="9" key="1">
    <citation type="submission" date="2016-09" db="EMBL/GenBank/DDBJ databases">
        <authorList>
            <person name="Hebert L."/>
            <person name="Moumen B."/>
        </authorList>
    </citation>
    <scope>NUCLEOTIDE SEQUENCE [LARGE SCALE GENOMIC DNA]</scope>
    <source>
        <strain evidence="9">OVI</strain>
    </source>
</reference>
<keyword evidence="10" id="KW-1185">Reference proteome</keyword>
<dbReference type="InterPro" id="IPR003607">
    <property type="entry name" value="HD/PDEase_dom"/>
</dbReference>
<dbReference type="InterPro" id="IPR036971">
    <property type="entry name" value="PDEase_catalytic_dom_sf"/>
</dbReference>
<proteinExistence type="inferred from homology"/>
<dbReference type="GeneID" id="92379059"/>
<dbReference type="SUPFAM" id="SSF109604">
    <property type="entry name" value="HD-domain/PDEase-like"/>
    <property type="match status" value="1"/>
</dbReference>
<dbReference type="InterPro" id="IPR023088">
    <property type="entry name" value="PDEase"/>
</dbReference>
<dbReference type="PANTHER" id="PTHR11347">
    <property type="entry name" value="CYCLIC NUCLEOTIDE PHOSPHODIESTERASE"/>
    <property type="match status" value="1"/>
</dbReference>
<protein>
    <recommendedName>
        <fullName evidence="6">Phosphodiesterase</fullName>
        <ecNumber evidence="6">3.1.4.-</ecNumber>
    </recommendedName>
</protein>
<dbReference type="InterPro" id="IPR002073">
    <property type="entry name" value="PDEase_catalytic_dom"/>
</dbReference>
<sequence>MLEALRKCPTMFAVTSDGSSTMAKMDNSARQLALFVATTNGEFYQSNFGEEALETIKYQLGKDAGWGLFFDVLRNAFNGNCVSILARSEDTAHILCGKEDCSEKSALCFPIQKTEEDTSATILKCLVDANAVYANPKEEKNKVQKIMEELEKAKLQVRMLEEEVRVLCENNIWRRKQDTKNTLKIGKLRDNISRLSNQINPKAKEVSETSVGETSGPHAEDSYIPERKLLRLVFEKKECKEYDVELLRLIKSRWPKTEGSKACNASNCLIDPYTESELPERLSRMSKKHKMVWEALNGLDDWDYNVFELQAAIDGDDINCKNDQSGCGALFITMYALVVKYGFLRKFEINERIFLNWLSAVEGGYHANPYHNSMHAADVLHITHYLLSKGGLAELCKLNDRQVLAALFAAAIHDYNHPGINNNFSILTQTYNATLYNDRSVLENMHVASVFELMRNPALNILACFSEEHWRDFRNTVIDMVLATDMSLHEKYMTQFKRRLSEKRPFTEDCDQNLALAMALKLADISNCCRPLPLYLKWSERVSDEFYTQGDRERSLGMSCSPFMDRQTPMIAEGQTSFINYIFIPFLEVMAEFLPSMGFTLGLAAVCKSHRLVGNTGQGT</sequence>
<keyword evidence="1 5" id="KW-0479">Metal-binding</keyword>
<evidence type="ECO:0000256" key="3">
    <source>
        <dbReference type="PIRSR" id="PIRSR623088-1"/>
    </source>
</evidence>
<dbReference type="PRINTS" id="PR00387">
    <property type="entry name" value="PDIESTERASE1"/>
</dbReference>
<dbReference type="PROSITE" id="PS51845">
    <property type="entry name" value="PDEASE_I_2"/>
    <property type="match status" value="1"/>
</dbReference>
<feature type="binding site" evidence="5">
    <location>
        <position position="524"/>
    </location>
    <ligand>
        <name>Zn(2+)</name>
        <dbReference type="ChEBI" id="CHEBI:29105"/>
        <label>1</label>
    </ligand>
</feature>
<evidence type="ECO:0000256" key="2">
    <source>
        <dbReference type="ARBA" id="ARBA00022801"/>
    </source>
</evidence>
<keyword evidence="2 6" id="KW-0378">Hydrolase</keyword>
<feature type="domain" description="PDEase" evidence="8">
    <location>
        <begin position="280"/>
        <end position="620"/>
    </location>
</feature>
<evidence type="ECO:0000256" key="7">
    <source>
        <dbReference type="SAM" id="Coils"/>
    </source>
</evidence>
<dbReference type="GO" id="GO:0004114">
    <property type="term" value="F:3',5'-cyclic-nucleotide phosphodiesterase activity"/>
    <property type="evidence" value="ECO:0007669"/>
    <property type="project" value="InterPro"/>
</dbReference>
<dbReference type="FunFam" id="1.10.1300.10:FF:000021">
    <property type="entry name" value="Phosphodiesterase"/>
    <property type="match status" value="1"/>
</dbReference>
<dbReference type="GO" id="GO:0007165">
    <property type="term" value="P:signal transduction"/>
    <property type="evidence" value="ECO:0007669"/>
    <property type="project" value="InterPro"/>
</dbReference>
<dbReference type="EMBL" id="CZPT02000020">
    <property type="protein sequence ID" value="SCU64245.1"/>
    <property type="molecule type" value="Genomic_DNA"/>
</dbReference>
<evidence type="ECO:0000256" key="5">
    <source>
        <dbReference type="PIRSR" id="PIRSR623088-3"/>
    </source>
</evidence>
<feature type="binding site" evidence="4">
    <location>
        <position position="524"/>
    </location>
    <ligand>
        <name>AMP</name>
        <dbReference type="ChEBI" id="CHEBI:456215"/>
    </ligand>
</feature>
<dbReference type="EC" id="3.1.4.-" evidence="6"/>
<evidence type="ECO:0000313" key="9">
    <source>
        <dbReference type="EMBL" id="SCU64245.1"/>
    </source>
</evidence>